<feature type="compositionally biased region" description="Low complexity" evidence="1">
    <location>
        <begin position="399"/>
        <end position="410"/>
    </location>
</feature>
<dbReference type="EMBL" id="BJUB01000010">
    <property type="protein sequence ID" value="GEK22546.1"/>
    <property type="molecule type" value="Genomic_DNA"/>
</dbReference>
<name>A0A510V6X8_9CELL</name>
<accession>A0A510V6X8</accession>
<proteinExistence type="predicted"/>
<feature type="region of interest" description="Disordered" evidence="1">
    <location>
        <begin position="110"/>
        <end position="150"/>
    </location>
</feature>
<dbReference type="Proteomes" id="UP000321118">
    <property type="component" value="Unassembled WGS sequence"/>
</dbReference>
<feature type="compositionally biased region" description="Low complexity" evidence="1">
    <location>
        <begin position="465"/>
        <end position="475"/>
    </location>
</feature>
<keyword evidence="4" id="KW-1185">Reference proteome</keyword>
<dbReference type="RefSeq" id="WP_146928706.1">
    <property type="nucleotide sequence ID" value="NZ_BJUB01000010.1"/>
</dbReference>
<reference evidence="3 4" key="1">
    <citation type="submission" date="2019-07" db="EMBL/GenBank/DDBJ databases">
        <title>Whole genome shotgun sequence of Cellulomonas xylanilytica NBRC 101102.</title>
        <authorList>
            <person name="Hosoyama A."/>
            <person name="Uohara A."/>
            <person name="Ohji S."/>
            <person name="Ichikawa N."/>
        </authorList>
    </citation>
    <scope>NUCLEOTIDE SEQUENCE [LARGE SCALE GENOMIC DNA]</scope>
    <source>
        <strain evidence="3 4">NBRC 101102</strain>
    </source>
</reference>
<sequence length="537" mass="53395">MLKRLTAAVIGIVGLVVIGLGIASATVWRADDVLVATTSGGANTLVTDPGVLELGGDPVTVTATVPDDGTVVLAIGRDTDVAGWVGTDAHGQVTGLSSWHTLAVDEVEAPAPTPVPTDAAAAPADPAQPDAAAPSPTEGTADAPVPVADPSESDLWVAQDTGTGSAELVWPATEGRWSLLAVSTGDSPPTLELAWPRVVTTPWLWPCVAVGTLLVLLAAWLLLRGARRRRAGLDAPQWHPVTTGATPTVVVSDDIDAIPVLTRRQMREAAQAHMARPRTGPVPQVPAPQSAPSASPAPAEPSRAPVPTGASAGAAGTAGAATSRRALRPPTGAIPVTPSSPAPDQRTPAPGWAPAADRTPGAPPPPPGRQTPAPALPTSAPGRPSTTPAGPAGPGGTPGRPAGAPAVPGRPGDEVPAAPHGRPSWVRGSAGPATTSAPGAAPAPVAGPDRSGPAGWSAVPPPPGARVRPGSPAGPDSSAHAGRPTWVRPGTADAAPPDDPATAGSRADAWRRAWGLPPTEGAPDGTQDETSSRGEQR</sequence>
<keyword evidence="2" id="KW-0812">Transmembrane</keyword>
<keyword evidence="2" id="KW-1133">Transmembrane helix</keyword>
<evidence type="ECO:0000313" key="3">
    <source>
        <dbReference type="EMBL" id="GEK22546.1"/>
    </source>
</evidence>
<feature type="region of interest" description="Disordered" evidence="1">
    <location>
        <begin position="267"/>
        <end position="537"/>
    </location>
</feature>
<feature type="compositionally biased region" description="Low complexity" evidence="1">
    <location>
        <begin position="370"/>
        <end position="390"/>
    </location>
</feature>
<gene>
    <name evidence="3" type="ORF">CXY01_30660</name>
</gene>
<keyword evidence="2" id="KW-0472">Membrane</keyword>
<evidence type="ECO:0000256" key="1">
    <source>
        <dbReference type="SAM" id="MobiDB-lite"/>
    </source>
</evidence>
<feature type="compositionally biased region" description="Low complexity" evidence="1">
    <location>
        <begin position="489"/>
        <end position="504"/>
    </location>
</feature>
<organism evidence="3 4">
    <name type="scientific">Cellulomonas xylanilytica</name>
    <dbReference type="NCBI Taxonomy" id="233583"/>
    <lineage>
        <taxon>Bacteria</taxon>
        <taxon>Bacillati</taxon>
        <taxon>Actinomycetota</taxon>
        <taxon>Actinomycetes</taxon>
        <taxon>Micrococcales</taxon>
        <taxon>Cellulomonadaceae</taxon>
        <taxon>Cellulomonas</taxon>
    </lineage>
</organism>
<evidence type="ECO:0000256" key="2">
    <source>
        <dbReference type="SAM" id="Phobius"/>
    </source>
</evidence>
<feature type="compositionally biased region" description="Low complexity" evidence="1">
    <location>
        <begin position="287"/>
        <end position="324"/>
    </location>
</feature>
<protein>
    <submittedName>
        <fullName evidence="3">Uncharacterized protein</fullName>
    </submittedName>
</protein>
<comment type="caution">
    <text evidence="3">The sequence shown here is derived from an EMBL/GenBank/DDBJ whole genome shotgun (WGS) entry which is preliminary data.</text>
</comment>
<feature type="compositionally biased region" description="Low complexity" evidence="1">
    <location>
        <begin position="116"/>
        <end position="137"/>
    </location>
</feature>
<feature type="transmembrane region" description="Helical" evidence="2">
    <location>
        <begin position="203"/>
        <end position="223"/>
    </location>
</feature>
<evidence type="ECO:0000313" key="4">
    <source>
        <dbReference type="Proteomes" id="UP000321118"/>
    </source>
</evidence>
<feature type="compositionally biased region" description="Low complexity" evidence="1">
    <location>
        <begin position="428"/>
        <end position="448"/>
    </location>
</feature>
<dbReference type="OrthoDB" id="3249401at2"/>
<dbReference type="AlphaFoldDB" id="A0A510V6X8"/>